<dbReference type="Pfam" id="PF14501">
    <property type="entry name" value="HATPase_c_5"/>
    <property type="match status" value="1"/>
</dbReference>
<dbReference type="PANTHER" id="PTHR40448:SF1">
    <property type="entry name" value="TWO-COMPONENT SENSOR HISTIDINE KINASE"/>
    <property type="match status" value="1"/>
</dbReference>
<dbReference type="GO" id="GO:0042802">
    <property type="term" value="F:identical protein binding"/>
    <property type="evidence" value="ECO:0007669"/>
    <property type="project" value="TreeGrafter"/>
</dbReference>
<evidence type="ECO:0000313" key="3">
    <source>
        <dbReference type="EMBL" id="RGR70094.1"/>
    </source>
</evidence>
<protein>
    <submittedName>
        <fullName evidence="3">ATP-binding protein</fullName>
    </submittedName>
</protein>
<dbReference type="RefSeq" id="WP_118125595.1">
    <property type="nucleotide sequence ID" value="NZ_DBFJSD010000070.1"/>
</dbReference>
<evidence type="ECO:0000256" key="1">
    <source>
        <dbReference type="SAM" id="Phobius"/>
    </source>
</evidence>
<dbReference type="Gene3D" id="3.30.565.10">
    <property type="entry name" value="Histidine kinase-like ATPase, C-terminal domain"/>
    <property type="match status" value="1"/>
</dbReference>
<dbReference type="InterPro" id="IPR036890">
    <property type="entry name" value="HATPase_C_sf"/>
</dbReference>
<dbReference type="AlphaFoldDB" id="A0A3R5ZFP3"/>
<dbReference type="SUPFAM" id="SSF55874">
    <property type="entry name" value="ATPase domain of HSP90 chaperone/DNA topoisomerase II/histidine kinase"/>
    <property type="match status" value="1"/>
</dbReference>
<evidence type="ECO:0000313" key="5">
    <source>
        <dbReference type="Proteomes" id="UP000283701"/>
    </source>
</evidence>
<keyword evidence="3" id="KW-0547">Nucleotide-binding</keyword>
<sequence length="418" mass="47933">MNQLLGPGVVLTEVLCASYVLLLHQPQKAYFPLRFLCSIAVCYLSLILWLIPGNEFSNMMKYFTIYLLVFLSILACMKFTATDALYWWLAGMIMQHATYSITFLCSRLISSLFYSLPFLILLNIIVCLFEYFFIERKLRGNYNFKKNYRQTLLVTIAILGTTVVLNSSKDIFSNGNDPALTIITSIYSLICCVFAMMTLMGNFQKNRLENELVIVEQLWNNEQKQFEASKQNVEMLNMYCHDLKHLLTMMKERNSTDEFIGEVTNALSVFDAMKTTGNHALDVILTEKSLICKQKEIKLTCMADGKQLAFMQTTDLYSIFGNLLNNSIEAALKVTNPEKRIIALIVDKANGFVRIHIENFFCGKIQYMDGMPQTSKPNSEYHGYGLKSIKYMLDHYHGNISFEVMDDIFCVNIIIPIP</sequence>
<organism evidence="3 6">
    <name type="scientific">Roseburia inulinivorans</name>
    <dbReference type="NCBI Taxonomy" id="360807"/>
    <lineage>
        <taxon>Bacteria</taxon>
        <taxon>Bacillati</taxon>
        <taxon>Bacillota</taxon>
        <taxon>Clostridia</taxon>
        <taxon>Lachnospirales</taxon>
        <taxon>Lachnospiraceae</taxon>
        <taxon>Roseburia</taxon>
    </lineage>
</organism>
<evidence type="ECO:0000313" key="4">
    <source>
        <dbReference type="EMBL" id="RHF86611.1"/>
    </source>
</evidence>
<keyword evidence="1" id="KW-0472">Membrane</keyword>
<dbReference type="CDD" id="cd16935">
    <property type="entry name" value="HATPase_AgrC-ComD-like"/>
    <property type="match status" value="1"/>
</dbReference>
<dbReference type="EMBL" id="QRHP01000002">
    <property type="protein sequence ID" value="RHF86611.1"/>
    <property type="molecule type" value="Genomic_DNA"/>
</dbReference>
<comment type="caution">
    <text evidence="3">The sequence shown here is derived from an EMBL/GenBank/DDBJ whole genome shotgun (WGS) entry which is preliminary data.</text>
</comment>
<reference evidence="5 6" key="1">
    <citation type="submission" date="2018-08" db="EMBL/GenBank/DDBJ databases">
        <title>A genome reference for cultivated species of the human gut microbiota.</title>
        <authorList>
            <person name="Zou Y."/>
            <person name="Xue W."/>
            <person name="Luo G."/>
        </authorList>
    </citation>
    <scope>NUCLEOTIDE SEQUENCE [LARGE SCALE GENOMIC DNA]</scope>
    <source>
        <strain evidence="3 6">AF24-4</strain>
        <strain evidence="4 5">AM23-23AC</strain>
    </source>
</reference>
<keyword evidence="1" id="KW-1133">Transmembrane helix</keyword>
<proteinExistence type="predicted"/>
<name>A0A3R5ZFP3_9FIRM</name>
<feature type="transmembrane region" description="Helical" evidence="1">
    <location>
        <begin position="32"/>
        <end position="51"/>
    </location>
</feature>
<feature type="transmembrane region" description="Helical" evidence="1">
    <location>
        <begin position="150"/>
        <end position="167"/>
    </location>
</feature>
<keyword evidence="3" id="KW-0067">ATP-binding</keyword>
<dbReference type="Proteomes" id="UP000283701">
    <property type="component" value="Unassembled WGS sequence"/>
</dbReference>
<keyword evidence="1" id="KW-0812">Transmembrane</keyword>
<feature type="transmembrane region" description="Helical" evidence="1">
    <location>
        <begin position="63"/>
        <end position="88"/>
    </location>
</feature>
<accession>A0A3R5ZFP3</accession>
<evidence type="ECO:0000313" key="6">
    <source>
        <dbReference type="Proteomes" id="UP000285820"/>
    </source>
</evidence>
<dbReference type="InterPro" id="IPR032834">
    <property type="entry name" value="NatK-like_C"/>
</dbReference>
<dbReference type="EMBL" id="QRUN01000004">
    <property type="protein sequence ID" value="RGR70094.1"/>
    <property type="molecule type" value="Genomic_DNA"/>
</dbReference>
<feature type="transmembrane region" description="Helical" evidence="1">
    <location>
        <begin position="108"/>
        <end position="129"/>
    </location>
</feature>
<feature type="domain" description="Sensor histidine kinase NatK-like C-terminal" evidence="2">
    <location>
        <begin position="311"/>
        <end position="416"/>
    </location>
</feature>
<gene>
    <name evidence="4" type="ORF">DW654_03230</name>
    <name evidence="3" type="ORF">DWY29_05330</name>
</gene>
<dbReference type="GO" id="GO:0005524">
    <property type="term" value="F:ATP binding"/>
    <property type="evidence" value="ECO:0007669"/>
    <property type="project" value="UniProtKB-KW"/>
</dbReference>
<feature type="transmembrane region" description="Helical" evidence="1">
    <location>
        <begin position="179"/>
        <end position="199"/>
    </location>
</feature>
<evidence type="ECO:0000259" key="2">
    <source>
        <dbReference type="Pfam" id="PF14501"/>
    </source>
</evidence>
<dbReference type="Proteomes" id="UP000285820">
    <property type="component" value="Unassembled WGS sequence"/>
</dbReference>
<dbReference type="PANTHER" id="PTHR40448">
    <property type="entry name" value="TWO-COMPONENT SENSOR HISTIDINE KINASE"/>
    <property type="match status" value="1"/>
</dbReference>